<comment type="subcellular location">
    <subcellularLocation>
        <location evidence="1">Mitochondrion</location>
    </subcellularLocation>
</comment>
<dbReference type="InterPro" id="IPR014729">
    <property type="entry name" value="Rossmann-like_a/b/a_fold"/>
</dbReference>
<feature type="domain" description="Aminoacyl-tRNA synthetase class I anticodon-binding" evidence="13">
    <location>
        <begin position="362"/>
        <end position="505"/>
    </location>
</feature>
<name>A0A1X2GKR7_9FUNG</name>
<reference evidence="14 15" key="1">
    <citation type="submission" date="2016-07" db="EMBL/GenBank/DDBJ databases">
        <title>Pervasive Adenine N6-methylation of Active Genes in Fungi.</title>
        <authorList>
            <consortium name="DOE Joint Genome Institute"/>
            <person name="Mondo S.J."/>
            <person name="Dannebaum R.O."/>
            <person name="Kuo R.C."/>
            <person name="Labutti K."/>
            <person name="Haridas S."/>
            <person name="Kuo A."/>
            <person name="Salamov A."/>
            <person name="Ahrendt S.R."/>
            <person name="Lipzen A."/>
            <person name="Sullivan W."/>
            <person name="Andreopoulos W.B."/>
            <person name="Clum A."/>
            <person name="Lindquist E."/>
            <person name="Daum C."/>
            <person name="Ramamoorthy G.K."/>
            <person name="Gryganskyi A."/>
            <person name="Culley D."/>
            <person name="Magnuson J.K."/>
            <person name="James T.Y."/>
            <person name="O'Malley M.A."/>
            <person name="Stajich J.E."/>
            <person name="Spatafora J.W."/>
            <person name="Visel A."/>
            <person name="Grigoriev I.V."/>
        </authorList>
    </citation>
    <scope>NUCLEOTIDE SEQUENCE [LARGE SCALE GENOMIC DNA]</scope>
    <source>
        <strain evidence="14 15">NRRL 3301</strain>
    </source>
</reference>
<keyword evidence="15" id="KW-1185">Reference proteome</keyword>
<gene>
    <name evidence="14" type="ORF">DM01DRAFT_1303674</name>
</gene>
<dbReference type="EC" id="6.1.1.17" evidence="3"/>
<dbReference type="HAMAP" id="MF_00022">
    <property type="entry name" value="Glu_tRNA_synth_type1"/>
    <property type="match status" value="1"/>
</dbReference>
<dbReference type="Gene3D" id="3.40.50.620">
    <property type="entry name" value="HUPs"/>
    <property type="match status" value="1"/>
</dbReference>
<evidence type="ECO:0000256" key="5">
    <source>
        <dbReference type="ARBA" id="ARBA00022741"/>
    </source>
</evidence>
<dbReference type="PANTHER" id="PTHR43311:SF2">
    <property type="entry name" value="GLUTAMATE--TRNA LIGASE, MITOCHONDRIAL-RELATED"/>
    <property type="match status" value="1"/>
</dbReference>
<evidence type="ECO:0000256" key="7">
    <source>
        <dbReference type="ARBA" id="ARBA00022917"/>
    </source>
</evidence>
<dbReference type="GO" id="GO:0000049">
    <property type="term" value="F:tRNA binding"/>
    <property type="evidence" value="ECO:0007669"/>
    <property type="project" value="InterPro"/>
</dbReference>
<comment type="similarity">
    <text evidence="2">Belongs to the class-I aminoacyl-tRNA synthetase family. Glutamate--tRNA ligase type 1 subfamily.</text>
</comment>
<dbReference type="CDD" id="cd00808">
    <property type="entry name" value="GluRS_core"/>
    <property type="match status" value="1"/>
</dbReference>
<dbReference type="InterPro" id="IPR020751">
    <property type="entry name" value="aa-tRNA-synth_I_codon-bd_sub2"/>
</dbReference>
<evidence type="ECO:0000256" key="3">
    <source>
        <dbReference type="ARBA" id="ARBA00012835"/>
    </source>
</evidence>
<evidence type="ECO:0000256" key="6">
    <source>
        <dbReference type="ARBA" id="ARBA00022840"/>
    </source>
</evidence>
<dbReference type="GO" id="GO:0006424">
    <property type="term" value="P:glutamyl-tRNA aminoacylation"/>
    <property type="evidence" value="ECO:0007669"/>
    <property type="project" value="InterPro"/>
</dbReference>
<evidence type="ECO:0000259" key="13">
    <source>
        <dbReference type="Pfam" id="PF19269"/>
    </source>
</evidence>
<keyword evidence="5 11" id="KW-0547">Nucleotide-binding</keyword>
<evidence type="ECO:0000256" key="9">
    <source>
        <dbReference type="ARBA" id="ARBA00030865"/>
    </source>
</evidence>
<evidence type="ECO:0000256" key="1">
    <source>
        <dbReference type="ARBA" id="ARBA00004173"/>
    </source>
</evidence>
<evidence type="ECO:0000256" key="2">
    <source>
        <dbReference type="ARBA" id="ARBA00007894"/>
    </source>
</evidence>
<dbReference type="NCBIfam" id="TIGR00464">
    <property type="entry name" value="gltX_bact"/>
    <property type="match status" value="1"/>
</dbReference>
<comment type="caution">
    <text evidence="14">The sequence shown here is derived from an EMBL/GenBank/DDBJ whole genome shotgun (WGS) entry which is preliminary data.</text>
</comment>
<dbReference type="InterPro" id="IPR020058">
    <property type="entry name" value="Glu/Gln-tRNA-synth_Ib_cat-dom"/>
</dbReference>
<proteinExistence type="inferred from homology"/>
<sequence length="511" mass="57895">MRFARVKLAFRNYSTTASSAPVRVRFAPSPTGQLHLGGLRTALYNYLLARKTNGQFLLRIEDTDQTRYVPGAVEKLMASLSWAGIVPDEGPEIGGPHSPYYQSERTQLYLDRANQLIKDGHAYRCFCSTERLSSIREQRKQQGHVLAYDKHCSHLTGKQIQSHLESRVPFTVRHNVPLEGSTTMEDLVHGRVQFQHHVLDDTILLKSDGFPTYHLANVVDDHAMGITHVLRGEEWLPSTPKHLLLYKAFGWTAPVFGHLPLLLNENRAKLSKRSGHVHVEHYIDQGYLPEAVNNFVALLGWHPGQSQEEIMDMNDLVRLFDLNHLHRAAAVVDPMKLGWINKQHLLRRAESPDGLASLVDDLAPLVQQRLDKSASSQYLGQVISTVKDRIRVLKDIPDLCSYFFVPPDYTRPEAETLKRKLKQNVWQLVVEDPDTVLKPMQQLSFEEPGSIKDWIHTLSEDHGVKANHLMMVLRYIMTGTSVGAGVADTMHVLGKPICTSRLQNFVKSENK</sequence>
<dbReference type="InterPro" id="IPR049940">
    <property type="entry name" value="GluQ/Sye"/>
</dbReference>
<dbReference type="GO" id="GO:0032543">
    <property type="term" value="P:mitochondrial translation"/>
    <property type="evidence" value="ECO:0007669"/>
    <property type="project" value="EnsemblFungi"/>
</dbReference>
<dbReference type="PRINTS" id="PR00987">
    <property type="entry name" value="TRNASYNTHGLU"/>
</dbReference>
<protein>
    <recommendedName>
        <fullName evidence="10">Glutamate--tRNA ligase, mitochondrial</fullName>
        <ecNumber evidence="3">6.1.1.17</ecNumber>
    </recommendedName>
    <alternativeName>
        <fullName evidence="9">Glutamyl-tRNA synthetase</fullName>
    </alternativeName>
</protein>
<dbReference type="STRING" id="101127.A0A1X2GKR7"/>
<keyword evidence="8 11" id="KW-0030">Aminoacyl-tRNA synthetase</keyword>
<dbReference type="InterPro" id="IPR033910">
    <property type="entry name" value="GluRS_core"/>
</dbReference>
<evidence type="ECO:0000256" key="8">
    <source>
        <dbReference type="ARBA" id="ARBA00023146"/>
    </source>
</evidence>
<dbReference type="GO" id="GO:0008270">
    <property type="term" value="F:zinc ion binding"/>
    <property type="evidence" value="ECO:0007669"/>
    <property type="project" value="InterPro"/>
</dbReference>
<dbReference type="Pfam" id="PF19269">
    <property type="entry name" value="Anticodon_2"/>
    <property type="match status" value="1"/>
</dbReference>
<dbReference type="PANTHER" id="PTHR43311">
    <property type="entry name" value="GLUTAMATE--TRNA LIGASE"/>
    <property type="match status" value="1"/>
</dbReference>
<dbReference type="InterPro" id="IPR008925">
    <property type="entry name" value="aa_tRNA-synth_I_cd-bd_sf"/>
</dbReference>
<dbReference type="Gene3D" id="1.10.10.350">
    <property type="match status" value="1"/>
</dbReference>
<dbReference type="GO" id="GO:0005524">
    <property type="term" value="F:ATP binding"/>
    <property type="evidence" value="ECO:0007669"/>
    <property type="project" value="UniProtKB-KW"/>
</dbReference>
<evidence type="ECO:0000256" key="11">
    <source>
        <dbReference type="RuleBase" id="RU363037"/>
    </source>
</evidence>
<dbReference type="FunFam" id="3.40.50.620:FF:000045">
    <property type="entry name" value="Glutamate--tRNA ligase, mitochondrial"/>
    <property type="match status" value="1"/>
</dbReference>
<dbReference type="OrthoDB" id="428822at2759"/>
<keyword evidence="6 11" id="KW-0067">ATP-binding</keyword>
<dbReference type="Proteomes" id="UP000242146">
    <property type="component" value="Unassembled WGS sequence"/>
</dbReference>
<dbReference type="SUPFAM" id="SSF52374">
    <property type="entry name" value="Nucleotidylyl transferase"/>
    <property type="match status" value="1"/>
</dbReference>
<accession>A0A1X2GKR7</accession>
<dbReference type="Pfam" id="PF00749">
    <property type="entry name" value="tRNA-synt_1c"/>
    <property type="match status" value="1"/>
</dbReference>
<dbReference type="InterPro" id="IPR001412">
    <property type="entry name" value="aa-tRNA-synth_I_CS"/>
</dbReference>
<dbReference type="AlphaFoldDB" id="A0A1X2GKR7"/>
<dbReference type="SUPFAM" id="SSF48163">
    <property type="entry name" value="An anticodon-binding domain of class I aminoacyl-tRNA synthetases"/>
    <property type="match status" value="1"/>
</dbReference>
<evidence type="ECO:0000256" key="4">
    <source>
        <dbReference type="ARBA" id="ARBA00022598"/>
    </source>
</evidence>
<dbReference type="EMBL" id="MCGT01000010">
    <property type="protein sequence ID" value="ORX56243.1"/>
    <property type="molecule type" value="Genomic_DNA"/>
</dbReference>
<feature type="domain" description="Glutamyl/glutaminyl-tRNA synthetase class Ib catalytic" evidence="12">
    <location>
        <begin position="22"/>
        <end position="339"/>
    </location>
</feature>
<evidence type="ECO:0000256" key="10">
    <source>
        <dbReference type="ARBA" id="ARBA00072917"/>
    </source>
</evidence>
<dbReference type="InterPro" id="IPR045462">
    <property type="entry name" value="aa-tRNA-synth_I_cd-bd"/>
</dbReference>
<keyword evidence="7 11" id="KW-0648">Protein biosynthesis</keyword>
<keyword evidence="4 11" id="KW-0436">Ligase</keyword>
<dbReference type="GO" id="GO:0005739">
    <property type="term" value="C:mitochondrion"/>
    <property type="evidence" value="ECO:0007669"/>
    <property type="project" value="UniProtKB-SubCell"/>
</dbReference>
<dbReference type="InterPro" id="IPR000924">
    <property type="entry name" value="Glu/Gln-tRNA-synth"/>
</dbReference>
<dbReference type="GO" id="GO:0004818">
    <property type="term" value="F:glutamate-tRNA ligase activity"/>
    <property type="evidence" value="ECO:0007669"/>
    <property type="project" value="UniProtKB-EC"/>
</dbReference>
<evidence type="ECO:0000313" key="15">
    <source>
        <dbReference type="Proteomes" id="UP000242146"/>
    </source>
</evidence>
<evidence type="ECO:0000259" key="12">
    <source>
        <dbReference type="Pfam" id="PF00749"/>
    </source>
</evidence>
<evidence type="ECO:0000313" key="14">
    <source>
        <dbReference type="EMBL" id="ORX56243.1"/>
    </source>
</evidence>
<dbReference type="InterPro" id="IPR004527">
    <property type="entry name" value="Glu-tRNA-ligase_bac/mito"/>
</dbReference>
<dbReference type="PROSITE" id="PS00178">
    <property type="entry name" value="AA_TRNA_LIGASE_I"/>
    <property type="match status" value="1"/>
</dbReference>
<organism evidence="14 15">
    <name type="scientific">Hesseltinella vesiculosa</name>
    <dbReference type="NCBI Taxonomy" id="101127"/>
    <lineage>
        <taxon>Eukaryota</taxon>
        <taxon>Fungi</taxon>
        <taxon>Fungi incertae sedis</taxon>
        <taxon>Mucoromycota</taxon>
        <taxon>Mucoromycotina</taxon>
        <taxon>Mucoromycetes</taxon>
        <taxon>Mucorales</taxon>
        <taxon>Cunninghamellaceae</taxon>
        <taxon>Hesseltinella</taxon>
    </lineage>
</organism>